<keyword evidence="1" id="KW-1185">Reference proteome</keyword>
<dbReference type="AlphaFoldDB" id="A0A9J2P0A0"/>
<name>A0A9J2P0A0_ASCLU</name>
<accession>A0A9J2P0A0</accession>
<proteinExistence type="predicted"/>
<evidence type="ECO:0000313" key="2">
    <source>
        <dbReference type="WBParaSite" id="ALUE_0000320101-mRNA-1"/>
    </source>
</evidence>
<organism evidence="1 2">
    <name type="scientific">Ascaris lumbricoides</name>
    <name type="common">Giant roundworm</name>
    <dbReference type="NCBI Taxonomy" id="6252"/>
    <lineage>
        <taxon>Eukaryota</taxon>
        <taxon>Metazoa</taxon>
        <taxon>Ecdysozoa</taxon>
        <taxon>Nematoda</taxon>
        <taxon>Chromadorea</taxon>
        <taxon>Rhabditida</taxon>
        <taxon>Spirurina</taxon>
        <taxon>Ascaridomorpha</taxon>
        <taxon>Ascaridoidea</taxon>
        <taxon>Ascarididae</taxon>
        <taxon>Ascaris</taxon>
    </lineage>
</organism>
<reference evidence="2" key="1">
    <citation type="submission" date="2023-03" db="UniProtKB">
        <authorList>
            <consortium name="WormBaseParasite"/>
        </authorList>
    </citation>
    <scope>IDENTIFICATION</scope>
</reference>
<protein>
    <submittedName>
        <fullName evidence="2">Uncharacterized protein</fullName>
    </submittedName>
</protein>
<dbReference type="WBParaSite" id="ALUE_0000320101-mRNA-1">
    <property type="protein sequence ID" value="ALUE_0000320101-mRNA-1"/>
    <property type="gene ID" value="ALUE_0000320101"/>
</dbReference>
<evidence type="ECO:0000313" key="1">
    <source>
        <dbReference type="Proteomes" id="UP000036681"/>
    </source>
</evidence>
<dbReference type="Proteomes" id="UP000036681">
    <property type="component" value="Unplaced"/>
</dbReference>
<sequence>MTACELQTTFCTNNCICCFLNAFEPAVLRRTTWLNKTSQPALAIAVKDSLHQQWLSTQSTGNKSADRNADK</sequence>